<dbReference type="WBParaSite" id="nRc.2.0.1.t45157-RA">
    <property type="protein sequence ID" value="nRc.2.0.1.t45157-RA"/>
    <property type="gene ID" value="nRc.2.0.1.g45157"/>
</dbReference>
<protein>
    <submittedName>
        <fullName evidence="2">Uncharacterized protein</fullName>
    </submittedName>
</protein>
<evidence type="ECO:0000313" key="2">
    <source>
        <dbReference type="WBParaSite" id="nRc.2.0.1.t45157-RA"/>
    </source>
</evidence>
<proteinExistence type="predicted"/>
<reference evidence="2" key="1">
    <citation type="submission" date="2022-11" db="UniProtKB">
        <authorList>
            <consortium name="WormBaseParasite"/>
        </authorList>
    </citation>
    <scope>IDENTIFICATION</scope>
</reference>
<dbReference type="Proteomes" id="UP000887565">
    <property type="component" value="Unplaced"/>
</dbReference>
<sequence length="74" mass="8426">MDKIDNISTKKKRRMRRQLDDSLITGTTKIWTNTATINYSTIITIYDGDLGTDSTKNMGQNNDGELTITKVWGR</sequence>
<keyword evidence="1" id="KW-1185">Reference proteome</keyword>
<name>A0A915L3S9_ROMCU</name>
<accession>A0A915L3S9</accession>
<dbReference type="AlphaFoldDB" id="A0A915L3S9"/>
<organism evidence="1 2">
    <name type="scientific">Romanomermis culicivorax</name>
    <name type="common">Nematode worm</name>
    <dbReference type="NCBI Taxonomy" id="13658"/>
    <lineage>
        <taxon>Eukaryota</taxon>
        <taxon>Metazoa</taxon>
        <taxon>Ecdysozoa</taxon>
        <taxon>Nematoda</taxon>
        <taxon>Enoplea</taxon>
        <taxon>Dorylaimia</taxon>
        <taxon>Mermithida</taxon>
        <taxon>Mermithoidea</taxon>
        <taxon>Mermithidae</taxon>
        <taxon>Romanomermis</taxon>
    </lineage>
</organism>
<evidence type="ECO:0000313" key="1">
    <source>
        <dbReference type="Proteomes" id="UP000887565"/>
    </source>
</evidence>